<organism evidence="2 3">
    <name type="scientific">Streptomyces aurantiacus JA 4570</name>
    <dbReference type="NCBI Taxonomy" id="1286094"/>
    <lineage>
        <taxon>Bacteria</taxon>
        <taxon>Bacillati</taxon>
        <taxon>Actinomycetota</taxon>
        <taxon>Actinomycetes</taxon>
        <taxon>Kitasatosporales</taxon>
        <taxon>Streptomycetaceae</taxon>
        <taxon>Streptomyces</taxon>
        <taxon>Streptomyces aurantiacus group</taxon>
    </lineage>
</organism>
<dbReference type="AlphaFoldDB" id="S4AJ41"/>
<keyword evidence="3" id="KW-1185">Reference proteome</keyword>
<feature type="region of interest" description="Disordered" evidence="1">
    <location>
        <begin position="1"/>
        <end position="22"/>
    </location>
</feature>
<dbReference type="PATRIC" id="fig|1286094.4.peg.5406"/>
<feature type="compositionally biased region" description="Basic and acidic residues" evidence="1">
    <location>
        <begin position="12"/>
        <end position="22"/>
    </location>
</feature>
<sequence length="66" mass="7503">MSKKLAAALARDNQREDAGMHADDRVTCHTHQSWAEDCAEQHRRPIAGQLLAEALELDRIRHRQSS</sequence>
<comment type="caution">
    <text evidence="2">The sequence shown here is derived from an EMBL/GenBank/DDBJ whole genome shotgun (WGS) entry which is preliminary data.</text>
</comment>
<gene>
    <name evidence="2" type="ORF">STRAU_5476</name>
</gene>
<name>S4AJ41_9ACTN</name>
<dbReference type="EMBL" id="AOPZ01000311">
    <property type="protein sequence ID" value="EPH41472.1"/>
    <property type="molecule type" value="Genomic_DNA"/>
</dbReference>
<protein>
    <submittedName>
        <fullName evidence="2">Uncharacterized protein</fullName>
    </submittedName>
</protein>
<evidence type="ECO:0000313" key="3">
    <source>
        <dbReference type="Proteomes" id="UP000014629"/>
    </source>
</evidence>
<accession>S4AJ41</accession>
<dbReference type="OrthoDB" id="4251039at2"/>
<proteinExistence type="predicted"/>
<reference evidence="2 3" key="1">
    <citation type="submission" date="2013-02" db="EMBL/GenBank/DDBJ databases">
        <title>Draft Genome Sequence of Streptomyces aurantiacus, Which Produces Setomimycin.</title>
        <authorList>
            <person name="Gruening B.A."/>
            <person name="Praeg A."/>
            <person name="Erxleben A."/>
            <person name="Guenther S."/>
            <person name="Mueller M."/>
        </authorList>
    </citation>
    <scope>NUCLEOTIDE SEQUENCE [LARGE SCALE GENOMIC DNA]</scope>
    <source>
        <strain evidence="2 3">JA 4570</strain>
    </source>
</reference>
<dbReference type="RefSeq" id="WP_016643597.1">
    <property type="nucleotide sequence ID" value="NZ_AOPZ01000311.1"/>
</dbReference>
<evidence type="ECO:0000313" key="2">
    <source>
        <dbReference type="EMBL" id="EPH41472.1"/>
    </source>
</evidence>
<dbReference type="Proteomes" id="UP000014629">
    <property type="component" value="Unassembled WGS sequence"/>
</dbReference>
<evidence type="ECO:0000256" key="1">
    <source>
        <dbReference type="SAM" id="MobiDB-lite"/>
    </source>
</evidence>